<dbReference type="AlphaFoldDB" id="A0A1S1YW56"/>
<accession>A0A1S1YW56</accession>
<protein>
    <submittedName>
        <fullName evidence="2">Uncharacterized protein</fullName>
    </submittedName>
</protein>
<dbReference type="EMBL" id="JRYR02000001">
    <property type="protein sequence ID" value="OHX65259.1"/>
    <property type="molecule type" value="Genomic_DNA"/>
</dbReference>
<evidence type="ECO:0000313" key="2">
    <source>
        <dbReference type="EMBL" id="OHX65259.1"/>
    </source>
</evidence>
<evidence type="ECO:0000256" key="1">
    <source>
        <dbReference type="SAM" id="MobiDB-lite"/>
    </source>
</evidence>
<evidence type="ECO:0000313" key="3">
    <source>
        <dbReference type="Proteomes" id="UP000179797"/>
    </source>
</evidence>
<feature type="compositionally biased region" description="Acidic residues" evidence="1">
    <location>
        <begin position="254"/>
        <end position="273"/>
    </location>
</feature>
<sequence>MSNLPYPFFYLSPITTYIFSLTVELPQIESLLKNPQSVSYRDIEDIKTAIEKYPYFSALYVLLAKAEEGKAKYVKKAAAYVAHRPSLQSFLDTSFDSDINLPDTSGIEFQSDDHHTLDILMDDNHQPVSDEIKPEEEEVQSTFEQEDITIDPIVEEEKTENTEEVNIVDTLDSNESNIDEQNEDVASQILNDLENVDHSTTDENIVETSVADQILAELAAMQAGKPIDEEPVESSAPIESSIEDDTNEVPTSSNEEDSGFDLIEEFDLSEQDETPISSPENQEDNILSEEEMMNRFQGYLQTKNQSEDEIVNGLSDELKEDEDTKTLTTEKNDSEESKYFDDGIEEYTFPSYDINAFDETIKDEDYLQNVDEMNDENIVEFTQFNPIEVNEKEHQKDIINHFIGTSPTLTQKNVDDKNSNSDQIDLTEVNLEGFSTPQTESYAKLLERQGKKEDAISIYQHLILKNPNKASFFAERIEFLKQN</sequence>
<name>A0A1S1YW56_FLAPC</name>
<proteinExistence type="predicted"/>
<dbReference type="STRING" id="915059.NH26_02270"/>
<organism evidence="2 3">
    <name type="scientific">Flammeovirga pacifica</name>
    <dbReference type="NCBI Taxonomy" id="915059"/>
    <lineage>
        <taxon>Bacteria</taxon>
        <taxon>Pseudomonadati</taxon>
        <taxon>Bacteroidota</taxon>
        <taxon>Cytophagia</taxon>
        <taxon>Cytophagales</taxon>
        <taxon>Flammeovirgaceae</taxon>
        <taxon>Flammeovirga</taxon>
    </lineage>
</organism>
<reference evidence="2 3" key="1">
    <citation type="journal article" date="2012" name="Int. J. Syst. Evol. Microbiol.">
        <title>Flammeovirga pacifica sp. nov., isolated from deep-sea sediment.</title>
        <authorList>
            <person name="Xu H."/>
            <person name="Fu Y."/>
            <person name="Yang N."/>
            <person name="Ding Z."/>
            <person name="Lai Q."/>
            <person name="Zeng R."/>
        </authorList>
    </citation>
    <scope>NUCLEOTIDE SEQUENCE [LARGE SCALE GENOMIC DNA]</scope>
    <source>
        <strain evidence="3">DSM 24597 / LMG 26175 / WPAGA1</strain>
    </source>
</reference>
<keyword evidence="3" id="KW-1185">Reference proteome</keyword>
<gene>
    <name evidence="2" type="ORF">NH26_02270</name>
</gene>
<feature type="region of interest" description="Disordered" evidence="1">
    <location>
        <begin position="224"/>
        <end position="282"/>
    </location>
</feature>
<comment type="caution">
    <text evidence="2">The sequence shown here is derived from an EMBL/GenBank/DDBJ whole genome shotgun (WGS) entry which is preliminary data.</text>
</comment>
<dbReference type="Proteomes" id="UP000179797">
    <property type="component" value="Unassembled WGS sequence"/>
</dbReference>